<feature type="transmembrane region" description="Helical" evidence="6">
    <location>
        <begin position="20"/>
        <end position="41"/>
    </location>
</feature>
<protein>
    <submittedName>
        <fullName evidence="9">MFS transporter</fullName>
    </submittedName>
</protein>
<dbReference type="Gene3D" id="1.20.1250.20">
    <property type="entry name" value="MFS general substrate transporter like domains"/>
    <property type="match status" value="1"/>
</dbReference>
<dbReference type="GO" id="GO:0016020">
    <property type="term" value="C:membrane"/>
    <property type="evidence" value="ECO:0007669"/>
    <property type="project" value="UniProtKB-SubCell"/>
</dbReference>
<reference evidence="9" key="1">
    <citation type="journal article" date="2020" name="mSystems">
        <title>Genome- and Community-Level Interaction Insights into Carbon Utilization and Element Cycling Functions of Hydrothermarchaeota in Hydrothermal Sediment.</title>
        <authorList>
            <person name="Zhou Z."/>
            <person name="Liu Y."/>
            <person name="Xu W."/>
            <person name="Pan J."/>
            <person name="Luo Z.H."/>
            <person name="Li M."/>
        </authorList>
    </citation>
    <scope>NUCLEOTIDE SEQUENCE [LARGE SCALE GENOMIC DNA]</scope>
    <source>
        <strain evidence="8">SpSt-265</strain>
        <strain evidence="9">SpSt-465</strain>
    </source>
</reference>
<accession>A0A7C3EZY7</accession>
<dbReference type="PANTHER" id="PTHR42718:SF9">
    <property type="entry name" value="MAJOR FACILITATOR SUPERFAMILY MULTIDRUG TRANSPORTER MFSC"/>
    <property type="match status" value="1"/>
</dbReference>
<feature type="transmembrane region" description="Helical" evidence="6">
    <location>
        <begin position="83"/>
        <end position="103"/>
    </location>
</feature>
<dbReference type="GO" id="GO:0022857">
    <property type="term" value="F:transmembrane transporter activity"/>
    <property type="evidence" value="ECO:0007669"/>
    <property type="project" value="InterPro"/>
</dbReference>
<feature type="transmembrane region" description="Helical" evidence="6">
    <location>
        <begin position="268"/>
        <end position="288"/>
    </location>
</feature>
<feature type="transmembrane region" description="Helical" evidence="6">
    <location>
        <begin position="170"/>
        <end position="191"/>
    </location>
</feature>
<feature type="transmembrane region" description="Helical" evidence="6">
    <location>
        <begin position="139"/>
        <end position="158"/>
    </location>
</feature>
<dbReference type="EMBL" id="DSTU01000007">
    <property type="protein sequence ID" value="HFJ54193.1"/>
    <property type="molecule type" value="Genomic_DNA"/>
</dbReference>
<feature type="transmembrane region" description="Helical" evidence="6">
    <location>
        <begin position="110"/>
        <end position="133"/>
    </location>
</feature>
<comment type="caution">
    <text evidence="9">The sequence shown here is derived from an EMBL/GenBank/DDBJ whole genome shotgun (WGS) entry which is preliminary data.</text>
</comment>
<dbReference type="EMBL" id="DSLG01000004">
    <property type="protein sequence ID" value="HEA87137.1"/>
    <property type="molecule type" value="Genomic_DNA"/>
</dbReference>
<evidence type="ECO:0000256" key="2">
    <source>
        <dbReference type="ARBA" id="ARBA00022448"/>
    </source>
</evidence>
<feature type="domain" description="Major facilitator superfamily (MFS) profile" evidence="7">
    <location>
        <begin position="1"/>
        <end position="432"/>
    </location>
</feature>
<feature type="transmembrane region" description="Helical" evidence="6">
    <location>
        <begin position="300"/>
        <end position="319"/>
    </location>
</feature>
<dbReference type="Pfam" id="PF07690">
    <property type="entry name" value="MFS_1"/>
    <property type="match status" value="2"/>
</dbReference>
<feature type="transmembrane region" description="Helical" evidence="6">
    <location>
        <begin position="53"/>
        <end position="71"/>
    </location>
</feature>
<dbReference type="AlphaFoldDB" id="A0A7C3EZY7"/>
<organism evidence="9">
    <name type="scientific">candidate division WOR-3 bacterium</name>
    <dbReference type="NCBI Taxonomy" id="2052148"/>
    <lineage>
        <taxon>Bacteria</taxon>
        <taxon>Bacteria division WOR-3</taxon>
    </lineage>
</organism>
<evidence type="ECO:0000313" key="9">
    <source>
        <dbReference type="EMBL" id="HFJ54193.1"/>
    </source>
</evidence>
<dbReference type="PROSITE" id="PS50850">
    <property type="entry name" value="MFS"/>
    <property type="match status" value="1"/>
</dbReference>
<dbReference type="SUPFAM" id="SSF103473">
    <property type="entry name" value="MFS general substrate transporter"/>
    <property type="match status" value="1"/>
</dbReference>
<evidence type="ECO:0000256" key="1">
    <source>
        <dbReference type="ARBA" id="ARBA00004141"/>
    </source>
</evidence>
<gene>
    <name evidence="8" type="ORF">ENP94_03900</name>
    <name evidence="9" type="ORF">ENS16_05845</name>
</gene>
<evidence type="ECO:0000256" key="4">
    <source>
        <dbReference type="ARBA" id="ARBA00022989"/>
    </source>
</evidence>
<comment type="subcellular location">
    <subcellularLocation>
        <location evidence="1">Membrane</location>
        <topology evidence="1">Multi-pass membrane protein</topology>
    </subcellularLocation>
</comment>
<dbReference type="InterPro" id="IPR011701">
    <property type="entry name" value="MFS"/>
</dbReference>
<evidence type="ECO:0000259" key="7">
    <source>
        <dbReference type="PROSITE" id="PS50850"/>
    </source>
</evidence>
<feature type="transmembrane region" description="Helical" evidence="6">
    <location>
        <begin position="325"/>
        <end position="344"/>
    </location>
</feature>
<keyword evidence="4 6" id="KW-1133">Transmembrane helix</keyword>
<feature type="transmembrane region" description="Helical" evidence="6">
    <location>
        <begin position="197"/>
        <end position="215"/>
    </location>
</feature>
<name>A0A7C3EZY7_UNCW3</name>
<evidence type="ECO:0000313" key="8">
    <source>
        <dbReference type="EMBL" id="HEA87137.1"/>
    </source>
</evidence>
<dbReference type="Gene3D" id="1.20.1720.10">
    <property type="entry name" value="Multidrug resistance protein D"/>
    <property type="match status" value="1"/>
</dbReference>
<keyword evidence="5 6" id="KW-0472">Membrane</keyword>
<dbReference type="CDD" id="cd17321">
    <property type="entry name" value="MFS_MMR_MDR_like"/>
    <property type="match status" value="1"/>
</dbReference>
<dbReference type="InterPro" id="IPR020846">
    <property type="entry name" value="MFS_dom"/>
</dbReference>
<evidence type="ECO:0000256" key="3">
    <source>
        <dbReference type="ARBA" id="ARBA00022692"/>
    </source>
</evidence>
<evidence type="ECO:0000256" key="6">
    <source>
        <dbReference type="SAM" id="Phobius"/>
    </source>
</evidence>
<keyword evidence="2" id="KW-0813">Transport</keyword>
<feature type="transmembrane region" description="Helical" evidence="6">
    <location>
        <begin position="406"/>
        <end position="426"/>
    </location>
</feature>
<feature type="transmembrane region" description="Helical" evidence="6">
    <location>
        <begin position="376"/>
        <end position="394"/>
    </location>
</feature>
<keyword evidence="3 6" id="KW-0812">Transmembrane</keyword>
<sequence>MSSSINIALPAIGKDLGLDAITLGWLPTAALLSSAILLLPFGRLADIYHRRMIFNLGLGTYTLASLGAALAPSGTLLLICRLLQGIAGAMIFATGIAILTAVYPRERRGWALGINTAVTYLGLSLGPFLGGIITRYLGWRMVFGINLPFSLAALLMSPAIPGSAPTRVQAFDLTGSIIYAAGILGLLFGLTRIPDRTAIILTIAGIICLLAFLFWERRTTSPLLNLQLLRTSRTFTFSNLAALINYAATAAVGFLLSLYLQYLRQIDVQTAGLILVCQPVVMALFSPLTGRLADRHEPRLLASVGMGLTTLGLGLFALLSPDTPLWFIISALLLLGFGFALFSAPNTSAVMGALAPADYSIGSAILATMRLLGQSLSLGLAMMLLGIFVGPVRLQPGSAPGLLPALRLGFVIFSLLCFLGIFASLARGRQEDRRTANAA</sequence>
<evidence type="ECO:0000256" key="5">
    <source>
        <dbReference type="ARBA" id="ARBA00023136"/>
    </source>
</evidence>
<proteinExistence type="predicted"/>
<dbReference type="PANTHER" id="PTHR42718">
    <property type="entry name" value="MAJOR FACILITATOR SUPERFAMILY MULTIDRUG TRANSPORTER MFSC"/>
    <property type="match status" value="1"/>
</dbReference>
<feature type="transmembrane region" description="Helical" evidence="6">
    <location>
        <begin position="236"/>
        <end position="262"/>
    </location>
</feature>
<dbReference type="FunFam" id="1.20.1250.20:FF:000503">
    <property type="entry name" value="Drug resistance transporter, EmrB/QacA subfamily"/>
    <property type="match status" value="1"/>
</dbReference>
<dbReference type="InterPro" id="IPR036259">
    <property type="entry name" value="MFS_trans_sf"/>
</dbReference>